<dbReference type="GO" id="GO:0000155">
    <property type="term" value="F:phosphorelay sensor kinase activity"/>
    <property type="evidence" value="ECO:0007669"/>
    <property type="project" value="InterPro"/>
</dbReference>
<dbReference type="Gene3D" id="1.10.287.130">
    <property type="match status" value="1"/>
</dbReference>
<organism evidence="12 13">
    <name type="scientific">Stenotrophobium rhamnosiphilum</name>
    <dbReference type="NCBI Taxonomy" id="2029166"/>
    <lineage>
        <taxon>Bacteria</taxon>
        <taxon>Pseudomonadati</taxon>
        <taxon>Pseudomonadota</taxon>
        <taxon>Gammaproteobacteria</taxon>
        <taxon>Nevskiales</taxon>
        <taxon>Nevskiaceae</taxon>
        <taxon>Stenotrophobium</taxon>
    </lineage>
</organism>
<comment type="subcellular location">
    <subcellularLocation>
        <location evidence="2">Cell membrane</location>
        <topology evidence="2">Multi-pass membrane protein</topology>
    </subcellularLocation>
</comment>
<feature type="transmembrane region" description="Helical" evidence="10">
    <location>
        <begin position="47"/>
        <end position="65"/>
    </location>
</feature>
<name>A0A2T5MCA3_9GAMM</name>
<keyword evidence="13" id="KW-1185">Reference proteome</keyword>
<evidence type="ECO:0000256" key="10">
    <source>
        <dbReference type="SAM" id="Phobius"/>
    </source>
</evidence>
<evidence type="ECO:0000313" key="13">
    <source>
        <dbReference type="Proteomes" id="UP000244248"/>
    </source>
</evidence>
<dbReference type="PROSITE" id="PS50109">
    <property type="entry name" value="HIS_KIN"/>
    <property type="match status" value="1"/>
</dbReference>
<comment type="catalytic activity">
    <reaction evidence="1">
        <text>ATP + protein L-histidine = ADP + protein N-phospho-L-histidine.</text>
        <dbReference type="EC" id="2.7.13.3"/>
    </reaction>
</comment>
<dbReference type="CDD" id="cd00075">
    <property type="entry name" value="HATPase"/>
    <property type="match status" value="1"/>
</dbReference>
<keyword evidence="4" id="KW-1003">Cell membrane</keyword>
<evidence type="ECO:0000256" key="3">
    <source>
        <dbReference type="ARBA" id="ARBA00012438"/>
    </source>
</evidence>
<evidence type="ECO:0000256" key="1">
    <source>
        <dbReference type="ARBA" id="ARBA00000085"/>
    </source>
</evidence>
<evidence type="ECO:0000256" key="6">
    <source>
        <dbReference type="ARBA" id="ARBA00022679"/>
    </source>
</evidence>
<evidence type="ECO:0000259" key="11">
    <source>
        <dbReference type="PROSITE" id="PS50109"/>
    </source>
</evidence>
<dbReference type="InterPro" id="IPR004358">
    <property type="entry name" value="Sig_transdc_His_kin-like_C"/>
</dbReference>
<feature type="transmembrane region" description="Helical" evidence="10">
    <location>
        <begin position="125"/>
        <end position="143"/>
    </location>
</feature>
<keyword evidence="7" id="KW-0547">Nucleotide-binding</keyword>
<feature type="domain" description="Histidine kinase" evidence="11">
    <location>
        <begin position="214"/>
        <end position="421"/>
    </location>
</feature>
<dbReference type="PANTHER" id="PTHR44936:SF10">
    <property type="entry name" value="SENSOR PROTEIN RSTB"/>
    <property type="match status" value="1"/>
</dbReference>
<feature type="transmembrane region" description="Helical" evidence="10">
    <location>
        <begin position="155"/>
        <end position="178"/>
    </location>
</feature>
<dbReference type="InterPro" id="IPR003661">
    <property type="entry name" value="HisK_dim/P_dom"/>
</dbReference>
<dbReference type="SMART" id="SM00387">
    <property type="entry name" value="HATPase_c"/>
    <property type="match status" value="1"/>
</dbReference>
<dbReference type="InterPro" id="IPR005467">
    <property type="entry name" value="His_kinase_dom"/>
</dbReference>
<keyword evidence="10" id="KW-0472">Membrane</keyword>
<dbReference type="OrthoDB" id="9785252at2"/>
<evidence type="ECO:0000256" key="4">
    <source>
        <dbReference type="ARBA" id="ARBA00022475"/>
    </source>
</evidence>
<dbReference type="SUPFAM" id="SSF55874">
    <property type="entry name" value="ATPase domain of HSP90 chaperone/DNA topoisomerase II/histidine kinase"/>
    <property type="match status" value="1"/>
</dbReference>
<reference evidence="12 13" key="1">
    <citation type="submission" date="2018-04" db="EMBL/GenBank/DDBJ databases">
        <title>Novel species isolated from glacier.</title>
        <authorList>
            <person name="Liu Q."/>
            <person name="Xin Y.-H."/>
        </authorList>
    </citation>
    <scope>NUCLEOTIDE SEQUENCE [LARGE SCALE GENOMIC DNA]</scope>
    <source>
        <strain evidence="12 13">GT1R17</strain>
    </source>
</reference>
<dbReference type="Gene3D" id="3.30.565.10">
    <property type="entry name" value="Histidine kinase-like ATPase, C-terminal domain"/>
    <property type="match status" value="1"/>
</dbReference>
<keyword evidence="8 12" id="KW-0418">Kinase</keyword>
<dbReference type="CDD" id="cd00082">
    <property type="entry name" value="HisKA"/>
    <property type="match status" value="1"/>
</dbReference>
<feature type="transmembrane region" description="Helical" evidence="10">
    <location>
        <begin position="21"/>
        <end position="41"/>
    </location>
</feature>
<comment type="caution">
    <text evidence="12">The sequence shown here is derived from an EMBL/GenBank/DDBJ whole genome shotgun (WGS) entry which is preliminary data.</text>
</comment>
<dbReference type="InterPro" id="IPR050980">
    <property type="entry name" value="2C_sensor_his_kinase"/>
</dbReference>
<dbReference type="Pfam" id="PF02518">
    <property type="entry name" value="HATPase_c"/>
    <property type="match status" value="1"/>
</dbReference>
<dbReference type="EMBL" id="QANS01000007">
    <property type="protein sequence ID" value="PTU30191.1"/>
    <property type="molecule type" value="Genomic_DNA"/>
</dbReference>
<dbReference type="InterPro" id="IPR036097">
    <property type="entry name" value="HisK_dim/P_sf"/>
</dbReference>
<sequence>MRRTRPMLDPAGVKNMKQLIDLRWIAVIGQIITIVFTQWVFHIPLPVELMIGILSSLIGLNLLSLFRWYTLPSASNLELMTGFLIDVGALTALLYLSGGATNPFVFLYPLQLALAAVLLASWSTWTLVGITSICFAGLTRFYVPLQLPAGGVEQLFDLHIIGMWICFVLDAVLLIVFMSRINRNLRERDANLAGMRQRAAEEDHIVRMGLLASGAAHELGTPLATLAVTLNDWRRMPQFKNDPEMLQEIGELQHELDRCKTIVSGILMSSGEARGGSIVVTNASDFVIDLVREWSSSRNSKALKYGRFAGEDCRIVSDSALKQIISNVLDNAAEVSPEWVKLTATHADGMFTITVRDRGPGFTPEILENLGKPYQSTKGKVGGGLGLFLVMNIVRKLGGSMSAENGEEGGAIVTLQMPMDALSMEDEDVGHIWV</sequence>
<evidence type="ECO:0000313" key="12">
    <source>
        <dbReference type="EMBL" id="PTU30191.1"/>
    </source>
</evidence>
<protein>
    <recommendedName>
        <fullName evidence="3">histidine kinase</fullName>
        <ecNumber evidence="3">2.7.13.3</ecNumber>
    </recommendedName>
</protein>
<evidence type="ECO:0000256" key="2">
    <source>
        <dbReference type="ARBA" id="ARBA00004651"/>
    </source>
</evidence>
<dbReference type="GO" id="GO:0005886">
    <property type="term" value="C:plasma membrane"/>
    <property type="evidence" value="ECO:0007669"/>
    <property type="project" value="UniProtKB-SubCell"/>
</dbReference>
<dbReference type="EC" id="2.7.13.3" evidence="3"/>
<evidence type="ECO:0000256" key="7">
    <source>
        <dbReference type="ARBA" id="ARBA00022741"/>
    </source>
</evidence>
<proteinExistence type="predicted"/>
<dbReference type="Proteomes" id="UP000244248">
    <property type="component" value="Unassembled WGS sequence"/>
</dbReference>
<keyword evidence="5" id="KW-0597">Phosphoprotein</keyword>
<dbReference type="AlphaFoldDB" id="A0A2T5MCA3"/>
<keyword evidence="10" id="KW-0812">Transmembrane</keyword>
<dbReference type="PRINTS" id="PR00344">
    <property type="entry name" value="BCTRLSENSOR"/>
</dbReference>
<dbReference type="InterPro" id="IPR003594">
    <property type="entry name" value="HATPase_dom"/>
</dbReference>
<keyword evidence="9" id="KW-0067">ATP-binding</keyword>
<dbReference type="PANTHER" id="PTHR44936">
    <property type="entry name" value="SENSOR PROTEIN CREC"/>
    <property type="match status" value="1"/>
</dbReference>
<keyword evidence="10" id="KW-1133">Transmembrane helix</keyword>
<evidence type="ECO:0000256" key="8">
    <source>
        <dbReference type="ARBA" id="ARBA00022777"/>
    </source>
</evidence>
<gene>
    <name evidence="12" type="ORF">CJD38_16755</name>
</gene>
<dbReference type="InterPro" id="IPR036890">
    <property type="entry name" value="HATPase_C_sf"/>
</dbReference>
<evidence type="ECO:0000256" key="9">
    <source>
        <dbReference type="ARBA" id="ARBA00022840"/>
    </source>
</evidence>
<dbReference type="GO" id="GO:0005524">
    <property type="term" value="F:ATP binding"/>
    <property type="evidence" value="ECO:0007669"/>
    <property type="project" value="UniProtKB-KW"/>
</dbReference>
<evidence type="ECO:0000256" key="5">
    <source>
        <dbReference type="ARBA" id="ARBA00022553"/>
    </source>
</evidence>
<feature type="transmembrane region" description="Helical" evidence="10">
    <location>
        <begin position="77"/>
        <end position="97"/>
    </location>
</feature>
<accession>A0A2T5MCA3</accession>
<dbReference type="SUPFAM" id="SSF47384">
    <property type="entry name" value="Homodimeric domain of signal transducing histidine kinase"/>
    <property type="match status" value="1"/>
</dbReference>
<keyword evidence="6" id="KW-0808">Transferase</keyword>